<keyword evidence="2" id="KW-1185">Reference proteome</keyword>
<keyword evidence="1" id="KW-0547">Nucleotide-binding</keyword>
<gene>
    <name evidence="1" type="ORF">CWR48_05710</name>
</gene>
<evidence type="ECO:0000313" key="2">
    <source>
        <dbReference type="Proteomes" id="UP000257143"/>
    </source>
</evidence>
<dbReference type="EMBL" id="PIOC01000010">
    <property type="protein sequence ID" value="RDW20202.1"/>
    <property type="molecule type" value="Genomic_DNA"/>
</dbReference>
<evidence type="ECO:0000313" key="1">
    <source>
        <dbReference type="EMBL" id="RDW20202.1"/>
    </source>
</evidence>
<name>A0A3D8PWQ5_9BACI</name>
<feature type="non-terminal residue" evidence="1">
    <location>
        <position position="1"/>
    </location>
</feature>
<keyword evidence="1" id="KW-0067">ATP-binding</keyword>
<sequence>GKQFYIIDDGMTVHSGQMVELKEDKILMKKYLGIS</sequence>
<comment type="caution">
    <text evidence="1">The sequence shown here is derived from an EMBL/GenBank/DDBJ whole genome shotgun (WGS) entry which is preliminary data.</text>
</comment>
<reference evidence="2" key="1">
    <citation type="submission" date="2017-11" db="EMBL/GenBank/DDBJ databases">
        <authorList>
            <person name="Zhu W."/>
        </authorList>
    </citation>
    <scope>NUCLEOTIDE SEQUENCE [LARGE SCALE GENOMIC DNA]</scope>
    <source>
        <strain evidence="2">CAU 1183</strain>
    </source>
</reference>
<organism evidence="1 2">
    <name type="scientific">Oceanobacillus arenosus</name>
    <dbReference type="NCBI Taxonomy" id="1229153"/>
    <lineage>
        <taxon>Bacteria</taxon>
        <taxon>Bacillati</taxon>
        <taxon>Bacillota</taxon>
        <taxon>Bacilli</taxon>
        <taxon>Bacillales</taxon>
        <taxon>Bacillaceae</taxon>
        <taxon>Oceanobacillus</taxon>
    </lineage>
</organism>
<accession>A0A3D8PWQ5</accession>
<dbReference type="GO" id="GO:0005524">
    <property type="term" value="F:ATP binding"/>
    <property type="evidence" value="ECO:0007669"/>
    <property type="project" value="UniProtKB-KW"/>
</dbReference>
<dbReference type="Proteomes" id="UP000257143">
    <property type="component" value="Unassembled WGS sequence"/>
</dbReference>
<protein>
    <submittedName>
        <fullName evidence="1">ABC transporter ATP-binding protein</fullName>
    </submittedName>
</protein>
<dbReference type="AlphaFoldDB" id="A0A3D8PWQ5"/>
<proteinExistence type="predicted"/>